<evidence type="ECO:0000256" key="7">
    <source>
        <dbReference type="RuleBase" id="RU369099"/>
    </source>
</evidence>
<dbReference type="STRING" id="1441469.A0A225A8K5"/>
<evidence type="ECO:0000256" key="2">
    <source>
        <dbReference type="ARBA" id="ARBA00009918"/>
    </source>
</evidence>
<keyword evidence="5 7" id="KW-0256">Endoplasmic reticulum</keyword>
<comment type="caution">
    <text evidence="11">The sequence shown here is derived from an EMBL/GenBank/DDBJ whole genome shotgun (WGS) entry which is preliminary data.</text>
</comment>
<dbReference type="PANTHER" id="PTHR15414">
    <property type="entry name" value="OS-9-RELATED"/>
    <property type="match status" value="1"/>
</dbReference>
<organism evidence="11 12">
    <name type="scientific">Talaromyces atroroseus</name>
    <dbReference type="NCBI Taxonomy" id="1441469"/>
    <lineage>
        <taxon>Eukaryota</taxon>
        <taxon>Fungi</taxon>
        <taxon>Dikarya</taxon>
        <taxon>Ascomycota</taxon>
        <taxon>Pezizomycotina</taxon>
        <taxon>Eurotiomycetes</taxon>
        <taxon>Eurotiomycetidae</taxon>
        <taxon>Eurotiales</taxon>
        <taxon>Trichocomaceae</taxon>
        <taxon>Talaromyces</taxon>
        <taxon>Talaromyces sect. Trachyspermi</taxon>
    </lineage>
</organism>
<comment type="function">
    <text evidence="7">Lectin involved in the quality control of the secretory pathway. As a member of the endoplasmic reticulum-associated degradation lumenal (ERAD-L) surveillance system, targets misfolded endoplasmic reticulum lumenal glycoproteins for degradation.</text>
</comment>
<feature type="region of interest" description="Disordered" evidence="8">
    <location>
        <begin position="487"/>
        <end position="512"/>
    </location>
</feature>
<evidence type="ECO:0000313" key="12">
    <source>
        <dbReference type="Proteomes" id="UP000214365"/>
    </source>
</evidence>
<evidence type="ECO:0000259" key="10">
    <source>
        <dbReference type="PROSITE" id="PS51914"/>
    </source>
</evidence>
<feature type="transmembrane region" description="Helical" evidence="9">
    <location>
        <begin position="12"/>
        <end position="32"/>
    </location>
</feature>
<evidence type="ECO:0000256" key="9">
    <source>
        <dbReference type="SAM" id="Phobius"/>
    </source>
</evidence>
<dbReference type="PROSITE" id="PS51914">
    <property type="entry name" value="MRH"/>
    <property type="match status" value="1"/>
</dbReference>
<keyword evidence="4 7" id="KW-0430">Lectin</keyword>
<feature type="region of interest" description="Disordered" evidence="8">
    <location>
        <begin position="394"/>
        <end position="418"/>
    </location>
</feature>
<keyword evidence="3" id="KW-0732">Signal</keyword>
<accession>A0A225A8K5</accession>
<dbReference type="AlphaFoldDB" id="A0A225A8K5"/>
<dbReference type="EMBL" id="LFMY01000013">
    <property type="protein sequence ID" value="OKL56972.1"/>
    <property type="molecule type" value="Genomic_DNA"/>
</dbReference>
<dbReference type="GO" id="GO:0005788">
    <property type="term" value="C:endoplasmic reticulum lumen"/>
    <property type="evidence" value="ECO:0007669"/>
    <property type="project" value="UniProtKB-UniRule"/>
</dbReference>
<feature type="compositionally biased region" description="Low complexity" evidence="8">
    <location>
        <begin position="394"/>
        <end position="411"/>
    </location>
</feature>
<dbReference type="PANTHER" id="PTHR15414:SF0">
    <property type="entry name" value="ENDOPLASMIC RETICULUM LECTIN 1"/>
    <property type="match status" value="1"/>
</dbReference>
<dbReference type="InterPro" id="IPR009011">
    <property type="entry name" value="Man6P_isomerase_rcpt-bd_dom_sf"/>
</dbReference>
<keyword evidence="9" id="KW-1133">Transmembrane helix</keyword>
<protein>
    <recommendedName>
        <fullName evidence="7">Endoplasmic reticulum lectin</fullName>
    </recommendedName>
    <alternativeName>
        <fullName evidence="7">Protein OS-9</fullName>
    </alternativeName>
    <alternativeName>
        <fullName evidence="7">Protein OS-9 homolog</fullName>
    </alternativeName>
</protein>
<dbReference type="Gene3D" id="2.70.130.10">
    <property type="entry name" value="Mannose-6-phosphate receptor binding domain"/>
    <property type="match status" value="1"/>
</dbReference>
<feature type="transmembrane region" description="Helical" evidence="9">
    <location>
        <begin position="44"/>
        <end position="67"/>
    </location>
</feature>
<reference evidence="11 12" key="1">
    <citation type="submission" date="2015-06" db="EMBL/GenBank/DDBJ databases">
        <title>Talaromyces atroroseus IBT 11181 draft genome.</title>
        <authorList>
            <person name="Rasmussen K.B."/>
            <person name="Rasmussen S."/>
            <person name="Petersen B."/>
            <person name="Sicheritz-Ponten T."/>
            <person name="Mortensen U.H."/>
            <person name="Thrane U."/>
        </authorList>
    </citation>
    <scope>NUCLEOTIDE SEQUENCE [LARGE SCALE GENOMIC DNA]</scope>
    <source>
        <strain evidence="11 12">IBT 11181</strain>
    </source>
</reference>
<feature type="region of interest" description="Disordered" evidence="8">
    <location>
        <begin position="717"/>
        <end position="785"/>
    </location>
</feature>
<evidence type="ECO:0000256" key="6">
    <source>
        <dbReference type="ARBA" id="ARBA00023157"/>
    </source>
</evidence>
<dbReference type="SUPFAM" id="SSF50911">
    <property type="entry name" value="Mannose 6-phosphate receptor domain"/>
    <property type="match status" value="1"/>
</dbReference>
<keyword evidence="9" id="KW-0812">Transmembrane</keyword>
<dbReference type="GO" id="GO:0030968">
    <property type="term" value="P:endoplasmic reticulum unfolded protein response"/>
    <property type="evidence" value="ECO:0007669"/>
    <property type="project" value="UniProtKB-UniRule"/>
</dbReference>
<dbReference type="GO" id="GO:0030246">
    <property type="term" value="F:carbohydrate binding"/>
    <property type="evidence" value="ECO:0007669"/>
    <property type="project" value="UniProtKB-UniRule"/>
</dbReference>
<evidence type="ECO:0000256" key="1">
    <source>
        <dbReference type="ARBA" id="ARBA00004367"/>
    </source>
</evidence>
<comment type="similarity">
    <text evidence="2 7">Belongs to the OS-9 family.</text>
</comment>
<evidence type="ECO:0000256" key="4">
    <source>
        <dbReference type="ARBA" id="ARBA00022734"/>
    </source>
</evidence>
<sequence>MYELSSGQVLATSYTMMAISGISILLRFFLRWLRGDPLQLEDGFMLFAFVGFYVLATITIILIPAAYRIIAAGKTLLPHDESLHADEVFQLKVSFAICATTPSESKCKSTDHDCAVMALPILFLYKARLTRTTYLRTAGIFSVGAVCIITAICRGFTIGTRMWVDTPTLPWIAIWEMIEGGIVYLIQSTKSASQRGTAAAYEHRSLGGEGRLRNWVTTKVPGKIQRISGYYKNRHSRFMAGNIFMTRSVEFKTQPAPSVSLLYLASIAITRAASAAKRPFSIHDDVLAFPQYDVLFPDEYVLESEADAILRLQKERLSGHSTPSNADSDKRDLQHHASQKPLGGGQSTGSRYGGGERGEGGLDWAPEASFDYFSYEEMKLDGLRYLCNIPRVGNNADSNTTSNTGNGATSDKTTEENEIARATDRGLELLQEMEGTCMYYVSGWWSYSFCYQKQIKQFHARSGAGVPNYPPIEDPTSHSFVLGKFQQDDDEDGESDPSGKETTSKSTAELQTKGESRYLVQRLAGGTICDLTGAERKVEVQFHCHPQSTDRIGWIKEITTCSYLMVIYTPRLCHDVAFQLPQPEDIHSIQCREILAPEEIEDFEAMKAHHESQKLVNSGASESQIIGGIEVGAMKQVGSEGKVIQKGRMAKIGEESVEVVAKREGGKLTQLSKEELKKWDLDPKEVESFQKQLDEMTDGKDWKLELVERNGDRIVQAIVDSNAEDDGKNGDADGDGASSGKQSKLGNDGETSNDNDDQQEQPASKEEDLPSEQELGSEETFKDEL</sequence>
<feature type="domain" description="MRH" evidence="10">
    <location>
        <begin position="435"/>
        <end position="575"/>
    </location>
</feature>
<dbReference type="InterPro" id="IPR012913">
    <property type="entry name" value="OS9-like_dom"/>
</dbReference>
<dbReference type="InterPro" id="IPR045149">
    <property type="entry name" value="OS-9-like"/>
</dbReference>
<gene>
    <name evidence="11" type="ORF">UA08_07785</name>
</gene>
<dbReference type="Pfam" id="PF07915">
    <property type="entry name" value="PRKCSH"/>
    <property type="match status" value="1"/>
</dbReference>
<dbReference type="OrthoDB" id="448954at2759"/>
<comment type="subcellular location">
    <subcellularLocation>
        <location evidence="1 7">Endoplasmic reticulum membrane</location>
        <topology evidence="1 7">Peripheral membrane protein</topology>
        <orientation evidence="1 7">Lumenal side</orientation>
    </subcellularLocation>
</comment>
<dbReference type="GeneID" id="31007541"/>
<keyword evidence="6" id="KW-1015">Disulfide bond</keyword>
<name>A0A225A8K5_TALAT</name>
<feature type="region of interest" description="Disordered" evidence="8">
    <location>
        <begin position="315"/>
        <end position="360"/>
    </location>
</feature>
<dbReference type="RefSeq" id="XP_020117093.1">
    <property type="nucleotide sequence ID" value="XM_020263011.1"/>
</dbReference>
<evidence type="ECO:0000313" key="11">
    <source>
        <dbReference type="EMBL" id="OKL56972.1"/>
    </source>
</evidence>
<feature type="transmembrane region" description="Helical" evidence="9">
    <location>
        <begin position="134"/>
        <end position="157"/>
    </location>
</feature>
<evidence type="ECO:0000256" key="5">
    <source>
        <dbReference type="ARBA" id="ARBA00022824"/>
    </source>
</evidence>
<evidence type="ECO:0000256" key="8">
    <source>
        <dbReference type="SAM" id="MobiDB-lite"/>
    </source>
</evidence>
<keyword evidence="12" id="KW-1185">Reference proteome</keyword>
<feature type="compositionally biased region" description="Gly residues" evidence="8">
    <location>
        <begin position="342"/>
        <end position="353"/>
    </location>
</feature>
<proteinExistence type="inferred from homology"/>
<dbReference type="GO" id="GO:0030970">
    <property type="term" value="P:retrograde protein transport, ER to cytosol"/>
    <property type="evidence" value="ECO:0007669"/>
    <property type="project" value="TreeGrafter"/>
</dbReference>
<keyword evidence="7 9" id="KW-0472">Membrane</keyword>
<dbReference type="InterPro" id="IPR044865">
    <property type="entry name" value="MRH_dom"/>
</dbReference>
<evidence type="ECO:0000256" key="3">
    <source>
        <dbReference type="ARBA" id="ARBA00022729"/>
    </source>
</evidence>
<dbReference type="GO" id="GO:0005789">
    <property type="term" value="C:endoplasmic reticulum membrane"/>
    <property type="evidence" value="ECO:0007669"/>
    <property type="project" value="UniProtKB-SubCell"/>
</dbReference>
<dbReference type="Proteomes" id="UP000214365">
    <property type="component" value="Unassembled WGS sequence"/>
</dbReference>